<name>A0ABQ9IFT7_9NEOP</name>
<dbReference type="Proteomes" id="UP001159363">
    <property type="component" value="Chromosome 1"/>
</dbReference>
<evidence type="ECO:0000313" key="1">
    <source>
        <dbReference type="EMBL" id="KAJ8895075.1"/>
    </source>
</evidence>
<proteinExistence type="predicted"/>
<sequence length="150" mass="17006">MLGSKIRQTILNEVSKWIYYSVILDCTLDVSHTEQMTLIIRFVCRASGREPCVRDKFLGFGHGNDANMRGKLVGVQSRMFNMNPLAFFVPYSTHSLNLAVTDAALSCKEAVTFLGIVHEVYNYFSASTHRRFVLKEHVSDLTVKPLSETR</sequence>
<gene>
    <name evidence="1" type="ORF">PR048_000400</name>
</gene>
<dbReference type="PANTHER" id="PTHR45749">
    <property type="match status" value="1"/>
</dbReference>
<dbReference type="PANTHER" id="PTHR45749:SF35">
    <property type="entry name" value="AC-LIKE TRANSPOSASE-RELATED"/>
    <property type="match status" value="1"/>
</dbReference>
<evidence type="ECO:0000313" key="2">
    <source>
        <dbReference type="Proteomes" id="UP001159363"/>
    </source>
</evidence>
<accession>A0ABQ9IFT7</accession>
<comment type="caution">
    <text evidence="1">The sequence shown here is derived from an EMBL/GenBank/DDBJ whole genome shotgun (WGS) entry which is preliminary data.</text>
</comment>
<keyword evidence="2" id="KW-1185">Reference proteome</keyword>
<evidence type="ECO:0008006" key="3">
    <source>
        <dbReference type="Google" id="ProtNLM"/>
    </source>
</evidence>
<protein>
    <recommendedName>
        <fullName evidence="3">DUF4371 domain-containing protein</fullName>
    </recommendedName>
</protein>
<organism evidence="1 2">
    <name type="scientific">Dryococelus australis</name>
    <dbReference type="NCBI Taxonomy" id="614101"/>
    <lineage>
        <taxon>Eukaryota</taxon>
        <taxon>Metazoa</taxon>
        <taxon>Ecdysozoa</taxon>
        <taxon>Arthropoda</taxon>
        <taxon>Hexapoda</taxon>
        <taxon>Insecta</taxon>
        <taxon>Pterygota</taxon>
        <taxon>Neoptera</taxon>
        <taxon>Polyneoptera</taxon>
        <taxon>Phasmatodea</taxon>
        <taxon>Verophasmatodea</taxon>
        <taxon>Anareolatae</taxon>
        <taxon>Phasmatidae</taxon>
        <taxon>Eurycanthinae</taxon>
        <taxon>Dryococelus</taxon>
    </lineage>
</organism>
<dbReference type="EMBL" id="JARBHB010000001">
    <property type="protein sequence ID" value="KAJ8895075.1"/>
    <property type="molecule type" value="Genomic_DNA"/>
</dbReference>
<reference evidence="1 2" key="1">
    <citation type="submission" date="2023-02" db="EMBL/GenBank/DDBJ databases">
        <title>LHISI_Scaffold_Assembly.</title>
        <authorList>
            <person name="Stuart O.P."/>
            <person name="Cleave R."/>
            <person name="Magrath M.J.L."/>
            <person name="Mikheyev A.S."/>
        </authorList>
    </citation>
    <scope>NUCLEOTIDE SEQUENCE [LARGE SCALE GENOMIC DNA]</scope>
    <source>
        <strain evidence="1">Daus_M_001</strain>
        <tissue evidence="1">Leg muscle</tissue>
    </source>
</reference>